<dbReference type="AlphaFoldDB" id="A0A0N5D469"/>
<evidence type="ECO:0000313" key="3">
    <source>
        <dbReference type="Proteomes" id="UP000276776"/>
    </source>
</evidence>
<dbReference type="PANTHER" id="PTHR47159:SF6">
    <property type="entry name" value="CRAL-TRIO DOMAIN-CONTAINING PROTEIN"/>
    <property type="match status" value="1"/>
</dbReference>
<name>A0A0N5D469_THECL</name>
<dbReference type="PROSITE" id="PS50191">
    <property type="entry name" value="CRAL_TRIO"/>
    <property type="match status" value="1"/>
</dbReference>
<dbReference type="Proteomes" id="UP000276776">
    <property type="component" value="Unassembled WGS sequence"/>
</dbReference>
<feature type="domain" description="CRAL-TRIO" evidence="1">
    <location>
        <begin position="88"/>
        <end position="265"/>
    </location>
</feature>
<accession>A0A0N5D469</accession>
<dbReference type="Pfam" id="PF25883">
    <property type="entry name" value="F28H7_8_C"/>
    <property type="match status" value="1"/>
</dbReference>
<dbReference type="Gene3D" id="2.60.120.680">
    <property type="entry name" value="GOLD domain"/>
    <property type="match status" value="1"/>
</dbReference>
<proteinExistence type="predicted"/>
<sequence length="436" mass="51011">MPRTISTNFGEPLSTESKRLINEVRLKINQPIHPGFDNDFNIYRFVLACERAAKKNIVDAAAKTLNNHLRIRKAFKLDDLPDISFSENPIFSKRLLPMGRILEATDNSNRLLWYVEYKTIDIEAIAYSVRTSESLRLQFLQFEHMLKRVNKQEEKTGHLSALRHIVDMNGFEINPFTMMLATNGSLAYFSQLLHYENYPELVSPVEMVNISKWIHFPYKIARAMMPDDFTERFRLYDENFLSTLLNDIKIEDIPVTLGGKNEEIKCRPATKHTVDQCFNLVNFDSPSNLETIVISPRKRRQIYVDVNEDARWLQWYFTTDGDINFGVFYEAPDQKRPTEGMIMNKQHERDIDFDELEMVYPWLKLVAKLVPEMDKIECTKPGRYWIIICNKSSWIHRKKVSLLIQLVDKTNSNVKRCHCDGTFSNSSKSLTIDYLL</sequence>
<evidence type="ECO:0000259" key="1">
    <source>
        <dbReference type="PROSITE" id="PS50191"/>
    </source>
</evidence>
<dbReference type="CDD" id="cd00170">
    <property type="entry name" value="SEC14"/>
    <property type="match status" value="1"/>
</dbReference>
<gene>
    <name evidence="2" type="ORF">TCLT_LOCUS7744</name>
</gene>
<evidence type="ECO:0000313" key="2">
    <source>
        <dbReference type="EMBL" id="VDN05228.1"/>
    </source>
</evidence>
<reference evidence="4" key="1">
    <citation type="submission" date="2016-04" db="UniProtKB">
        <authorList>
            <consortium name="WormBaseParasite"/>
        </authorList>
    </citation>
    <scope>IDENTIFICATION</scope>
</reference>
<evidence type="ECO:0000313" key="4">
    <source>
        <dbReference type="WBParaSite" id="TCLT_0000775501-mRNA-1"/>
    </source>
</evidence>
<dbReference type="STRING" id="103827.A0A0N5D469"/>
<dbReference type="PANTHER" id="PTHR47159">
    <property type="entry name" value="PROTEIN CBG07705-RELATED"/>
    <property type="match status" value="1"/>
</dbReference>
<dbReference type="InterPro" id="IPR036598">
    <property type="entry name" value="GOLD_dom_sf"/>
</dbReference>
<dbReference type="Gene3D" id="3.40.525.10">
    <property type="entry name" value="CRAL-TRIO lipid binding domain"/>
    <property type="match status" value="1"/>
</dbReference>
<dbReference type="InterPro" id="IPR058960">
    <property type="entry name" value="Ctg-1-like_C"/>
</dbReference>
<dbReference type="InterPro" id="IPR053302">
    <property type="entry name" value="CRAL-TRIO_domain"/>
</dbReference>
<dbReference type="WBParaSite" id="TCLT_0000775501-mRNA-1">
    <property type="protein sequence ID" value="TCLT_0000775501-mRNA-1"/>
    <property type="gene ID" value="TCLT_0000775501"/>
</dbReference>
<dbReference type="EMBL" id="UYYF01004541">
    <property type="protein sequence ID" value="VDN05228.1"/>
    <property type="molecule type" value="Genomic_DNA"/>
</dbReference>
<reference evidence="2 3" key="2">
    <citation type="submission" date="2018-11" db="EMBL/GenBank/DDBJ databases">
        <authorList>
            <consortium name="Pathogen Informatics"/>
        </authorList>
    </citation>
    <scope>NUCLEOTIDE SEQUENCE [LARGE SCALE GENOMIC DNA]</scope>
</reference>
<keyword evidence="3" id="KW-1185">Reference proteome</keyword>
<dbReference type="InterPro" id="IPR036865">
    <property type="entry name" value="CRAL-TRIO_dom_sf"/>
</dbReference>
<dbReference type="InterPro" id="IPR001251">
    <property type="entry name" value="CRAL-TRIO_dom"/>
</dbReference>
<dbReference type="OrthoDB" id="3881at2759"/>
<dbReference type="OMA" id="EMVYPWL"/>
<protein>
    <submittedName>
        <fullName evidence="4">CRAL-TRIO domain-containing protein</fullName>
    </submittedName>
</protein>
<dbReference type="Pfam" id="PF00650">
    <property type="entry name" value="CRAL_TRIO"/>
    <property type="match status" value="1"/>
</dbReference>
<organism evidence="4">
    <name type="scientific">Thelazia callipaeda</name>
    <name type="common">Oriental eyeworm</name>
    <name type="synonym">Parasitic nematode</name>
    <dbReference type="NCBI Taxonomy" id="103827"/>
    <lineage>
        <taxon>Eukaryota</taxon>
        <taxon>Metazoa</taxon>
        <taxon>Ecdysozoa</taxon>
        <taxon>Nematoda</taxon>
        <taxon>Chromadorea</taxon>
        <taxon>Rhabditida</taxon>
        <taxon>Spirurina</taxon>
        <taxon>Spiruromorpha</taxon>
        <taxon>Thelazioidea</taxon>
        <taxon>Thelaziidae</taxon>
        <taxon>Thelazia</taxon>
    </lineage>
</organism>
<dbReference type="SUPFAM" id="SSF52087">
    <property type="entry name" value="CRAL/TRIO domain"/>
    <property type="match status" value="1"/>
</dbReference>
<dbReference type="SMART" id="SM00516">
    <property type="entry name" value="SEC14"/>
    <property type="match status" value="1"/>
</dbReference>
<dbReference type="SUPFAM" id="SSF101576">
    <property type="entry name" value="Supernatant protein factor (SPF), C-terminal domain"/>
    <property type="match status" value="1"/>
</dbReference>